<comment type="similarity">
    <text evidence="6">In the C-terminal section; belongs to the OsmX family.</text>
</comment>
<dbReference type="RefSeq" id="WP_207336270.1">
    <property type="nucleotide sequence ID" value="NZ_JAFMYU010000011.1"/>
</dbReference>
<dbReference type="FunFam" id="1.10.3720.10:FF:000001">
    <property type="entry name" value="Glycine betaine ABC transporter, permease"/>
    <property type="match status" value="1"/>
</dbReference>
<sequence>MLTFLHDNAAKLLDQTLTHLGLTFGSLLLALLLGLPLGIYIARRRRVASAVLGVAGVLQTVPSIALLGFLIPLLGIGAGPALTALFLYALLPIIRNTYVGISEVNPTLTNAARGMGMTNGQILWRVELPLAMPVIFAGIRTATVINVGVATLAAYVAAGGLGEFIFGGIALNNTNMMLAGAIPAALLAVGFDWGLARLQRVRWSGVGVGAGVTTKRVAVGAGLLVMMAVVAAVAWPKNNPRRLLAGFAHEFGGRADGYPGLQKTYGLTIENRLLDQSLMYEAIHTDKVDVISGYSTDGRIKAFGLTVLDDDKHAFPPYAAAPVVREATLASYPELQPVLDKLSGRLTDSIMTELNYRADYLHESPERVARGFLAKAGLLKPATAKRTGQVVMGSKVFTEQYILAEIYRQLIEGFTTLRVVSKTGFGGTQLCFDALRTGAIDFYPEYTGTGLLVILQPTQPTLDSLKRLPGPQQPAAIYAYVQAEFARRYALSWGAPLGFNNAYCLMMRQSDARQRGIRTLSELTRYVR</sequence>
<dbReference type="Gene3D" id="1.10.3720.10">
    <property type="entry name" value="MetI-like"/>
    <property type="match status" value="1"/>
</dbReference>
<evidence type="ECO:0000256" key="1">
    <source>
        <dbReference type="ARBA" id="ARBA00004651"/>
    </source>
</evidence>
<protein>
    <submittedName>
        <fullName evidence="10">ABC transporter permease/substrate-binding protein</fullName>
    </submittedName>
</protein>
<accession>A0A939K1I5</accession>
<evidence type="ECO:0000256" key="7">
    <source>
        <dbReference type="ARBA" id="ARBA00035652"/>
    </source>
</evidence>
<dbReference type="PANTHER" id="PTHR30177:SF4">
    <property type="entry name" value="OSMOPROTECTANT IMPORT PERMEASE PROTEIN OSMW"/>
    <property type="match status" value="1"/>
</dbReference>
<evidence type="ECO:0000259" key="9">
    <source>
        <dbReference type="PROSITE" id="PS50928"/>
    </source>
</evidence>
<dbReference type="GO" id="GO:0022857">
    <property type="term" value="F:transmembrane transporter activity"/>
    <property type="evidence" value="ECO:0007669"/>
    <property type="project" value="InterPro"/>
</dbReference>
<dbReference type="PANTHER" id="PTHR30177">
    <property type="entry name" value="GLYCINE BETAINE/L-PROLINE TRANSPORT SYSTEM PERMEASE PROTEIN PROW"/>
    <property type="match status" value="1"/>
</dbReference>
<name>A0A939K1I5_9BACT</name>
<evidence type="ECO:0000256" key="6">
    <source>
        <dbReference type="ARBA" id="ARBA00035642"/>
    </source>
</evidence>
<comment type="subcellular location">
    <subcellularLocation>
        <location evidence="1 8">Cell membrane</location>
        <topology evidence="1 8">Multi-pass membrane protein</topology>
    </subcellularLocation>
</comment>
<proteinExistence type="inferred from homology"/>
<dbReference type="InterPro" id="IPR035906">
    <property type="entry name" value="MetI-like_sf"/>
</dbReference>
<dbReference type="GO" id="GO:0043190">
    <property type="term" value="C:ATP-binding cassette (ABC) transporter complex"/>
    <property type="evidence" value="ECO:0007669"/>
    <property type="project" value="InterPro"/>
</dbReference>
<dbReference type="InterPro" id="IPR007210">
    <property type="entry name" value="ABC_Gly_betaine_transp_sub-bd"/>
</dbReference>
<keyword evidence="11" id="KW-1185">Reference proteome</keyword>
<comment type="caution">
    <text evidence="10">The sequence shown here is derived from an EMBL/GenBank/DDBJ whole genome shotgun (WGS) entry which is preliminary data.</text>
</comment>
<keyword evidence="3 8" id="KW-0812">Transmembrane</keyword>
<dbReference type="InterPro" id="IPR051204">
    <property type="entry name" value="ABC_transp_perm/SBD"/>
</dbReference>
<evidence type="ECO:0000256" key="4">
    <source>
        <dbReference type="ARBA" id="ARBA00022989"/>
    </source>
</evidence>
<dbReference type="AlphaFoldDB" id="A0A939K1I5"/>
<organism evidence="10 11">
    <name type="scientific">Fibrella aquatilis</name>
    <dbReference type="NCBI Taxonomy" id="2817059"/>
    <lineage>
        <taxon>Bacteria</taxon>
        <taxon>Pseudomonadati</taxon>
        <taxon>Bacteroidota</taxon>
        <taxon>Cytophagia</taxon>
        <taxon>Cytophagales</taxon>
        <taxon>Spirosomataceae</taxon>
        <taxon>Fibrella</taxon>
    </lineage>
</organism>
<reference evidence="10 11" key="1">
    <citation type="submission" date="2021-03" db="EMBL/GenBank/DDBJ databases">
        <title>Fibrella sp. HMF5036 genome sequencing and assembly.</title>
        <authorList>
            <person name="Kang H."/>
            <person name="Kim H."/>
            <person name="Bae S."/>
            <person name="Joh K."/>
        </authorList>
    </citation>
    <scope>NUCLEOTIDE SEQUENCE [LARGE SCALE GENOMIC DNA]</scope>
    <source>
        <strain evidence="10 11">HMF5036</strain>
    </source>
</reference>
<feature type="transmembrane region" description="Helical" evidence="8">
    <location>
        <begin position="145"/>
        <end position="166"/>
    </location>
</feature>
<evidence type="ECO:0000313" key="11">
    <source>
        <dbReference type="Proteomes" id="UP000664795"/>
    </source>
</evidence>
<dbReference type="EMBL" id="JAFMYU010000011">
    <property type="protein sequence ID" value="MBO0932305.1"/>
    <property type="molecule type" value="Genomic_DNA"/>
</dbReference>
<dbReference type="GO" id="GO:0031460">
    <property type="term" value="P:glycine betaine transport"/>
    <property type="evidence" value="ECO:0007669"/>
    <property type="project" value="TreeGrafter"/>
</dbReference>
<dbReference type="Gene3D" id="3.40.190.10">
    <property type="entry name" value="Periplasmic binding protein-like II"/>
    <property type="match status" value="2"/>
</dbReference>
<evidence type="ECO:0000256" key="2">
    <source>
        <dbReference type="ARBA" id="ARBA00022448"/>
    </source>
</evidence>
<comment type="similarity">
    <text evidence="7">In the N-terminal section; belongs to the binding-protein-dependent transport system permease family.</text>
</comment>
<evidence type="ECO:0000313" key="10">
    <source>
        <dbReference type="EMBL" id="MBO0932305.1"/>
    </source>
</evidence>
<feature type="domain" description="ABC transmembrane type-1" evidence="9">
    <location>
        <begin position="16"/>
        <end position="195"/>
    </location>
</feature>
<dbReference type="InterPro" id="IPR000515">
    <property type="entry name" value="MetI-like"/>
</dbReference>
<dbReference type="SUPFAM" id="SSF53850">
    <property type="entry name" value="Periplasmic binding protein-like II"/>
    <property type="match status" value="2"/>
</dbReference>
<keyword evidence="4 8" id="KW-1133">Transmembrane helix</keyword>
<dbReference type="Pfam" id="PF04069">
    <property type="entry name" value="OpuAC"/>
    <property type="match status" value="2"/>
</dbReference>
<evidence type="ECO:0000256" key="5">
    <source>
        <dbReference type="ARBA" id="ARBA00023136"/>
    </source>
</evidence>
<dbReference type="PROSITE" id="PS50928">
    <property type="entry name" value="ABC_TM1"/>
    <property type="match status" value="1"/>
</dbReference>
<dbReference type="SUPFAM" id="SSF161098">
    <property type="entry name" value="MetI-like"/>
    <property type="match status" value="1"/>
</dbReference>
<feature type="transmembrane region" description="Helical" evidence="8">
    <location>
        <begin position="216"/>
        <end position="235"/>
    </location>
</feature>
<dbReference type="Proteomes" id="UP000664795">
    <property type="component" value="Unassembled WGS sequence"/>
</dbReference>
<evidence type="ECO:0000256" key="3">
    <source>
        <dbReference type="ARBA" id="ARBA00022692"/>
    </source>
</evidence>
<keyword evidence="2 8" id="KW-0813">Transport</keyword>
<feature type="transmembrane region" description="Helical" evidence="8">
    <location>
        <begin position="49"/>
        <end position="75"/>
    </location>
</feature>
<feature type="transmembrane region" description="Helical" evidence="8">
    <location>
        <begin position="178"/>
        <end position="196"/>
    </location>
</feature>
<feature type="transmembrane region" description="Helical" evidence="8">
    <location>
        <begin position="81"/>
        <end position="101"/>
    </location>
</feature>
<evidence type="ECO:0000256" key="8">
    <source>
        <dbReference type="RuleBase" id="RU363032"/>
    </source>
</evidence>
<keyword evidence="5 8" id="KW-0472">Membrane</keyword>
<comment type="similarity">
    <text evidence="8">Belongs to the binding-protein-dependent transport system permease family.</text>
</comment>
<gene>
    <name evidence="10" type="ORF">J2I48_14935</name>
</gene>
<dbReference type="Pfam" id="PF00528">
    <property type="entry name" value="BPD_transp_1"/>
    <property type="match status" value="1"/>
</dbReference>
<feature type="transmembrane region" description="Helical" evidence="8">
    <location>
        <begin position="20"/>
        <end position="42"/>
    </location>
</feature>